<dbReference type="CDD" id="cd00712">
    <property type="entry name" value="AsnB"/>
    <property type="match status" value="1"/>
</dbReference>
<gene>
    <name evidence="7" type="ORF">MNBD_GAMMA22-957</name>
</gene>
<protein>
    <submittedName>
        <fullName evidence="7">Asparagine synthetase [glutamine-hydrolyzing]</fullName>
        <ecNumber evidence="7">6.3.5.4</ecNumber>
    </submittedName>
</protein>
<reference evidence="7" key="1">
    <citation type="submission" date="2018-06" db="EMBL/GenBank/DDBJ databases">
        <authorList>
            <person name="Zhirakovskaya E."/>
        </authorList>
    </citation>
    <scope>NUCLEOTIDE SEQUENCE</scope>
</reference>
<evidence type="ECO:0000256" key="3">
    <source>
        <dbReference type="ARBA" id="ARBA00022840"/>
    </source>
</evidence>
<evidence type="ECO:0000256" key="1">
    <source>
        <dbReference type="ARBA" id="ARBA00005752"/>
    </source>
</evidence>
<dbReference type="PROSITE" id="PS51278">
    <property type="entry name" value="GATASE_TYPE_2"/>
    <property type="match status" value="1"/>
</dbReference>
<accession>A0A3B1ARS3</accession>
<dbReference type="Pfam" id="PF13537">
    <property type="entry name" value="GATase_7"/>
    <property type="match status" value="1"/>
</dbReference>
<dbReference type="SUPFAM" id="SSF52402">
    <property type="entry name" value="Adenine nucleotide alpha hydrolases-like"/>
    <property type="match status" value="1"/>
</dbReference>
<name>A0A3B1ARS3_9ZZZZ</name>
<keyword evidence="5" id="KW-1133">Transmembrane helix</keyword>
<dbReference type="InterPro" id="IPR017932">
    <property type="entry name" value="GATase_2_dom"/>
</dbReference>
<sequence length="743" mass="84111">MLKYILVYSDKRDISKQTSKNPLQLAAIITISLNMCGFTGLLFNSTTSQAQYPAGIEGFRRCAARIAHRGDTDHQEFIKQKLWLSHYRLAFQDVSAGIQPMLSSDNKHVIIFNGEIYNHLQLRQNISKKSGHVFKTRSDTETILQGWKAFGTDFFSSLEGEYAFVINAVDASELIAHRDYFGVKPLFLFLDNINTRIFENYSTQYKFETSRLEFASEIKGLPSKKRWQQTGLLRQFVGLYESICTPFENIINLPAGGILSVKKHGEQFSGELKTNSNAIRHYSKVQSRQTIATNENDFIDAFQKSVSNRLLSDVELGVYLSGGVDSKVVAYELSRHMDKAKPIKSFTLGFEHEGYDETNEALRFSRHLGFDPHVLKIDNSALNYSYPLAVQNSELVQPFTNGAAKWWLSLFARKYVKGVLTGDGADELLCGYPSYRYVSWWKQAMRLRGVANSASDIDTLLHQKPFGQFQRDSLYINKYSSHTKNPWLSGSSAAGNGDDFIDSIRVLGVAHPLFGQIRTITAALLGEQQAESWLQSQATSVASWFSAGLDNLEDELCNPEHSLLLWQNYFAKTHLPTLILNWVGDRMEMANTLEGRTPFLSKQLRELIIEQPDKNLISGLYDKAILRRSYSSLISSEFANTPKKQFNAPFIHSKKLDSMYQTANIFETTGLCDNEKYHALSSMVHPNNDTNNTINQYTHTHLQATLQTTISMSILNETLVNDTEISRDTVFENNYLNNSGPVN</sequence>
<dbReference type="GO" id="GO:0005829">
    <property type="term" value="C:cytosol"/>
    <property type="evidence" value="ECO:0007669"/>
    <property type="project" value="TreeGrafter"/>
</dbReference>
<keyword evidence="5" id="KW-0472">Membrane</keyword>
<keyword evidence="2" id="KW-0547">Nucleotide-binding</keyword>
<dbReference type="InterPro" id="IPR001962">
    <property type="entry name" value="Asn_synthase"/>
</dbReference>
<organism evidence="7">
    <name type="scientific">hydrothermal vent metagenome</name>
    <dbReference type="NCBI Taxonomy" id="652676"/>
    <lineage>
        <taxon>unclassified sequences</taxon>
        <taxon>metagenomes</taxon>
        <taxon>ecological metagenomes</taxon>
    </lineage>
</organism>
<dbReference type="GO" id="GO:0004066">
    <property type="term" value="F:asparagine synthase (glutamine-hydrolyzing) activity"/>
    <property type="evidence" value="ECO:0007669"/>
    <property type="project" value="UniProtKB-EC"/>
</dbReference>
<comment type="similarity">
    <text evidence="1">Belongs to the asparagine synthetase family.</text>
</comment>
<keyword evidence="5" id="KW-0812">Transmembrane</keyword>
<evidence type="ECO:0000256" key="4">
    <source>
        <dbReference type="ARBA" id="ARBA00022962"/>
    </source>
</evidence>
<feature type="transmembrane region" description="Helical" evidence="5">
    <location>
        <begin position="21"/>
        <end position="43"/>
    </location>
</feature>
<dbReference type="SUPFAM" id="SSF56235">
    <property type="entry name" value="N-terminal nucleophile aminohydrolases (Ntn hydrolases)"/>
    <property type="match status" value="1"/>
</dbReference>
<dbReference type="PANTHER" id="PTHR43284">
    <property type="entry name" value="ASPARAGINE SYNTHETASE (GLUTAMINE-HYDROLYZING)"/>
    <property type="match status" value="1"/>
</dbReference>
<dbReference type="AlphaFoldDB" id="A0A3B1ARS3"/>
<dbReference type="GO" id="GO:0005524">
    <property type="term" value="F:ATP binding"/>
    <property type="evidence" value="ECO:0007669"/>
    <property type="project" value="UniProtKB-KW"/>
</dbReference>
<proteinExistence type="inferred from homology"/>
<evidence type="ECO:0000313" key="7">
    <source>
        <dbReference type="EMBL" id="VAX00920.1"/>
    </source>
</evidence>
<dbReference type="GO" id="GO:0006529">
    <property type="term" value="P:asparagine biosynthetic process"/>
    <property type="evidence" value="ECO:0007669"/>
    <property type="project" value="InterPro"/>
</dbReference>
<dbReference type="EC" id="6.3.5.4" evidence="7"/>
<dbReference type="EMBL" id="UOFS01000046">
    <property type="protein sequence ID" value="VAX00920.1"/>
    <property type="molecule type" value="Genomic_DNA"/>
</dbReference>
<dbReference type="Gene3D" id="3.60.20.10">
    <property type="entry name" value="Glutamine Phosphoribosylpyrophosphate, subunit 1, domain 1"/>
    <property type="match status" value="1"/>
</dbReference>
<keyword evidence="3" id="KW-0067">ATP-binding</keyword>
<evidence type="ECO:0000259" key="6">
    <source>
        <dbReference type="PROSITE" id="PS51278"/>
    </source>
</evidence>
<dbReference type="InterPro" id="IPR033738">
    <property type="entry name" value="AsnB_N"/>
</dbReference>
<evidence type="ECO:0000256" key="5">
    <source>
        <dbReference type="SAM" id="Phobius"/>
    </source>
</evidence>
<dbReference type="Gene3D" id="3.40.50.620">
    <property type="entry name" value="HUPs"/>
    <property type="match status" value="2"/>
</dbReference>
<dbReference type="PIRSF" id="PIRSF001589">
    <property type="entry name" value="Asn_synthetase_glu-h"/>
    <property type="match status" value="1"/>
</dbReference>
<dbReference type="InterPro" id="IPR006426">
    <property type="entry name" value="Asn_synth_AEB"/>
</dbReference>
<dbReference type="Pfam" id="PF00733">
    <property type="entry name" value="Asn_synthase"/>
    <property type="match status" value="1"/>
</dbReference>
<keyword evidence="4" id="KW-0315">Glutamine amidotransferase</keyword>
<dbReference type="InterPro" id="IPR051786">
    <property type="entry name" value="ASN_synthetase/amidase"/>
</dbReference>
<feature type="domain" description="Glutamine amidotransferase type-2" evidence="6">
    <location>
        <begin position="36"/>
        <end position="264"/>
    </location>
</feature>
<evidence type="ECO:0000256" key="2">
    <source>
        <dbReference type="ARBA" id="ARBA00022741"/>
    </source>
</evidence>
<dbReference type="InterPro" id="IPR014729">
    <property type="entry name" value="Rossmann-like_a/b/a_fold"/>
</dbReference>
<dbReference type="InterPro" id="IPR029055">
    <property type="entry name" value="Ntn_hydrolases_N"/>
</dbReference>
<dbReference type="PANTHER" id="PTHR43284:SF1">
    <property type="entry name" value="ASPARAGINE SYNTHETASE"/>
    <property type="match status" value="1"/>
</dbReference>
<keyword evidence="7" id="KW-0436">Ligase</keyword>
<dbReference type="CDD" id="cd01991">
    <property type="entry name" value="Asn_synthase_B_C"/>
    <property type="match status" value="1"/>
</dbReference>